<name>I4B976_TURPD</name>
<keyword evidence="2" id="KW-0812">Transmembrane</keyword>
<feature type="transmembrane region" description="Helical" evidence="2">
    <location>
        <begin position="384"/>
        <end position="409"/>
    </location>
</feature>
<dbReference type="Pfam" id="PF01963">
    <property type="entry name" value="TraB_PrgY_gumN"/>
    <property type="match status" value="1"/>
</dbReference>
<keyword evidence="4" id="KW-1185">Reference proteome</keyword>
<sequence>MKETRTKKTKRASTPSARKGKYSIELTRVKLGKSDVVLLGTAHVSQESVADVERAIALEKPDRVLIELDEGRAKNLRDPDHWKHMDIVQVIKSGKIYLLFSSILLSIFQKKMGDRLTSAPGAEFKKAIEVAEAKKISVEFIDREIRITLKRAWQSVGFWGKLRLMSELIASLFVSEDMQKDDIEKLKEKDALQSLLDSLPPTFRKIREIIIDERDQYMAQKVRDSVLHGKKHPRKVLVVIGAGHLRGMTEALSIEHNLNTLTYIKEARLWRSLVAFLAPIVIIVALLTYFTLSGNKTLDIAATLKAWIIIKCSVTAVVTIIWSPHILAYLAGIIVSPVSTFLPVIKSGWVAALLEAMFRKPEVTDFESMPEATTRFKSFYRNRIFRIFMVFFLGQFSSMLGYWVFIWYVK</sequence>
<dbReference type="OrthoDB" id="9809330at2"/>
<protein>
    <submittedName>
        <fullName evidence="3">TraB family protein</fullName>
    </submittedName>
</protein>
<feature type="region of interest" description="Disordered" evidence="1">
    <location>
        <begin position="1"/>
        <end position="20"/>
    </location>
</feature>
<dbReference type="InterPro" id="IPR002816">
    <property type="entry name" value="TraB/PrgY/GumN_fam"/>
</dbReference>
<evidence type="ECO:0000256" key="1">
    <source>
        <dbReference type="SAM" id="MobiDB-lite"/>
    </source>
</evidence>
<accession>I4B976</accession>
<reference evidence="3 4" key="1">
    <citation type="submission" date="2012-06" db="EMBL/GenBank/DDBJ databases">
        <title>The complete chromosome of genome of Turneriella parva DSM 21527.</title>
        <authorList>
            <consortium name="US DOE Joint Genome Institute (JGI-PGF)"/>
            <person name="Lucas S."/>
            <person name="Han J."/>
            <person name="Lapidus A."/>
            <person name="Bruce D."/>
            <person name="Goodwin L."/>
            <person name="Pitluck S."/>
            <person name="Peters L."/>
            <person name="Kyrpides N."/>
            <person name="Mavromatis K."/>
            <person name="Ivanova N."/>
            <person name="Mikhailova N."/>
            <person name="Chertkov O."/>
            <person name="Detter J.C."/>
            <person name="Tapia R."/>
            <person name="Han C."/>
            <person name="Land M."/>
            <person name="Hauser L."/>
            <person name="Markowitz V."/>
            <person name="Cheng J.-F."/>
            <person name="Hugenholtz P."/>
            <person name="Woyke T."/>
            <person name="Wu D."/>
            <person name="Gronow S."/>
            <person name="Wellnitz S."/>
            <person name="Brambilla E."/>
            <person name="Klenk H.-P."/>
            <person name="Eisen J.A."/>
        </authorList>
    </citation>
    <scope>NUCLEOTIDE SEQUENCE [LARGE SCALE GENOMIC DNA]</scope>
    <source>
        <strain evidence="4">ATCC BAA-1111 / DSM 21527 / NCTC 11395 / H</strain>
    </source>
</reference>
<organism evidence="3 4">
    <name type="scientific">Turneriella parva (strain ATCC BAA-1111 / DSM 21527 / NCTC 11395 / H)</name>
    <name type="common">Leptospira parva</name>
    <dbReference type="NCBI Taxonomy" id="869212"/>
    <lineage>
        <taxon>Bacteria</taxon>
        <taxon>Pseudomonadati</taxon>
        <taxon>Spirochaetota</taxon>
        <taxon>Spirochaetia</taxon>
        <taxon>Leptospirales</taxon>
        <taxon>Leptospiraceae</taxon>
        <taxon>Turneriella</taxon>
    </lineage>
</organism>
<dbReference type="RefSeq" id="WP_014804333.1">
    <property type="nucleotide sequence ID" value="NC_018020.1"/>
</dbReference>
<dbReference type="Proteomes" id="UP000006048">
    <property type="component" value="Chromosome"/>
</dbReference>
<gene>
    <name evidence="3" type="ordered locus">Turpa_3194</name>
</gene>
<dbReference type="EMBL" id="CP002959">
    <property type="protein sequence ID" value="AFM13833.1"/>
    <property type="molecule type" value="Genomic_DNA"/>
</dbReference>
<dbReference type="AlphaFoldDB" id="I4B976"/>
<evidence type="ECO:0000313" key="3">
    <source>
        <dbReference type="EMBL" id="AFM13833.1"/>
    </source>
</evidence>
<feature type="transmembrane region" description="Helical" evidence="2">
    <location>
        <begin position="304"/>
        <end position="322"/>
    </location>
</feature>
<dbReference type="KEGG" id="tpx:Turpa_3194"/>
<dbReference type="STRING" id="869212.Turpa_3194"/>
<dbReference type="PANTHER" id="PTHR21530:SF7">
    <property type="entry name" value="TRAB DOMAIN-CONTAINING PROTEIN"/>
    <property type="match status" value="1"/>
</dbReference>
<dbReference type="NCBIfam" id="TIGR00261">
    <property type="entry name" value="traB"/>
    <property type="match status" value="1"/>
</dbReference>
<keyword evidence="2" id="KW-0472">Membrane</keyword>
<dbReference type="HOGENOM" id="CLU_032780_1_0_12"/>
<evidence type="ECO:0000256" key="2">
    <source>
        <dbReference type="SAM" id="Phobius"/>
    </source>
</evidence>
<evidence type="ECO:0000313" key="4">
    <source>
        <dbReference type="Proteomes" id="UP000006048"/>
    </source>
</evidence>
<feature type="transmembrane region" description="Helical" evidence="2">
    <location>
        <begin position="269"/>
        <end position="292"/>
    </location>
</feature>
<proteinExistence type="predicted"/>
<dbReference type="InterPro" id="IPR005230">
    <property type="entry name" value="TraB_bac"/>
</dbReference>
<dbReference type="CDD" id="cd14726">
    <property type="entry name" value="TraB_PrgY-like"/>
    <property type="match status" value="1"/>
</dbReference>
<keyword evidence="2" id="KW-1133">Transmembrane helix</keyword>
<dbReference type="PANTHER" id="PTHR21530">
    <property type="entry name" value="PHEROMONE SHUTDOWN PROTEIN"/>
    <property type="match status" value="1"/>
</dbReference>
<dbReference type="InterPro" id="IPR046345">
    <property type="entry name" value="TraB_PrgY-like"/>
</dbReference>